<dbReference type="EMBL" id="BMIA01000005">
    <property type="protein sequence ID" value="GGH50881.1"/>
    <property type="molecule type" value="Genomic_DNA"/>
</dbReference>
<dbReference type="InterPro" id="IPR012910">
    <property type="entry name" value="Plug_dom"/>
</dbReference>
<evidence type="ECO:0000256" key="6">
    <source>
        <dbReference type="ARBA" id="ARBA00022692"/>
    </source>
</evidence>
<feature type="transmembrane region" description="Helical" evidence="11">
    <location>
        <begin position="6"/>
        <end position="24"/>
    </location>
</feature>
<dbReference type="PANTHER" id="PTHR33446:SF2">
    <property type="entry name" value="PROTEIN TONB"/>
    <property type="match status" value="1"/>
</dbReference>
<keyword evidence="4" id="KW-1003">Cell membrane</keyword>
<gene>
    <name evidence="13" type="ORF">GCM10007423_53860</name>
</gene>
<evidence type="ECO:0000256" key="9">
    <source>
        <dbReference type="ARBA" id="ARBA00023136"/>
    </source>
</evidence>
<dbReference type="NCBIfam" id="TIGR01352">
    <property type="entry name" value="tonB_Cterm"/>
    <property type="match status" value="1"/>
</dbReference>
<sequence length="533" mass="59824">MENFIYIGKVSLYWVMLYACYWVMLRKHTFFQWNRWYLIGSLLIAFALPEIIYPSAAPELPVIYEMSASTFAVIKEAPKERESWTWVQILTTIYTAGLAVSAALLARNIAQLVKYLRSGELIELEDCTVILIDSNEVGSFSFLKWIVINRNDYENHFDAILRHEMVHTQQRHSLDILLIEILRTVFWFHPVLLLYKRSLQEIHEYLADAQAPNREYYAQFLVAYALNAPVASLTNHFFKPSQLKNRIQMIYKNRTSKWMLGTYVAAATMIGTSALLVAGCESQVSKENEAIRTGERLEASPVLEAVEVTPEYPGGNAEMFKFLGRNIKYPTRASKANVQGKVFVNFVVTSAGDIQDVKILKGIGFGCDEEALRVVSKFPKWTPGKQDGKSVSVKYTVPINFQLAEEGEDTTTDKESTVVGFKKPVAQTFEAQPVAQQNNTEVPLRAETFEDRTTLTVGEGSDAKIQIRGTSGPFTAENQPLYILNGEVMDGLLLNTIDPNTIKSVSVLKGTEATTIYGSKGAKGVVSINTKDK</sequence>
<comment type="caution">
    <text evidence="13">The sequence shown here is derived from an EMBL/GenBank/DDBJ whole genome shotgun (WGS) entry which is preliminary data.</text>
</comment>
<dbReference type="PANTHER" id="PTHR33446">
    <property type="entry name" value="PROTEIN TONB-RELATED"/>
    <property type="match status" value="1"/>
</dbReference>
<feature type="transmembrane region" description="Helical" evidence="11">
    <location>
        <begin position="258"/>
        <end position="278"/>
    </location>
</feature>
<evidence type="ECO:0000256" key="4">
    <source>
        <dbReference type="ARBA" id="ARBA00022475"/>
    </source>
</evidence>
<feature type="transmembrane region" description="Helical" evidence="11">
    <location>
        <begin position="86"/>
        <end position="106"/>
    </location>
</feature>
<accession>A0ABQ1Z5G1</accession>
<keyword evidence="9 10" id="KW-0472">Membrane</keyword>
<evidence type="ECO:0000256" key="3">
    <source>
        <dbReference type="ARBA" id="ARBA00022448"/>
    </source>
</evidence>
<evidence type="ECO:0000259" key="12">
    <source>
        <dbReference type="PROSITE" id="PS52015"/>
    </source>
</evidence>
<evidence type="ECO:0000256" key="7">
    <source>
        <dbReference type="ARBA" id="ARBA00022927"/>
    </source>
</evidence>
<dbReference type="PROSITE" id="PS52016">
    <property type="entry name" value="TONB_DEPENDENT_REC_3"/>
    <property type="match status" value="1"/>
</dbReference>
<evidence type="ECO:0000313" key="14">
    <source>
        <dbReference type="Proteomes" id="UP000600214"/>
    </source>
</evidence>
<dbReference type="CDD" id="cd07341">
    <property type="entry name" value="M56_BlaR1_MecR1_like"/>
    <property type="match status" value="1"/>
</dbReference>
<keyword evidence="3 10" id="KW-0813">Transport</keyword>
<evidence type="ECO:0000256" key="5">
    <source>
        <dbReference type="ARBA" id="ARBA00022519"/>
    </source>
</evidence>
<dbReference type="InterPro" id="IPR006260">
    <property type="entry name" value="TonB/TolA_C"/>
</dbReference>
<evidence type="ECO:0000256" key="1">
    <source>
        <dbReference type="ARBA" id="ARBA00004383"/>
    </source>
</evidence>
<keyword evidence="7" id="KW-0653">Protein transport</keyword>
<dbReference type="SUPFAM" id="SSF74653">
    <property type="entry name" value="TolA/TonB C-terminal domain"/>
    <property type="match status" value="1"/>
</dbReference>
<name>A0ABQ1Z5G1_9BACT</name>
<dbReference type="InterPro" id="IPR051045">
    <property type="entry name" value="TonB-dependent_transducer"/>
</dbReference>
<dbReference type="InterPro" id="IPR037682">
    <property type="entry name" value="TonB_C"/>
</dbReference>
<keyword evidence="10" id="KW-1134">Transmembrane beta strand</keyword>
<keyword evidence="14" id="KW-1185">Reference proteome</keyword>
<dbReference type="RefSeq" id="WP_188938432.1">
    <property type="nucleotide sequence ID" value="NZ_BMIA01000005.1"/>
</dbReference>
<keyword evidence="6 10" id="KW-0812">Transmembrane</keyword>
<feature type="domain" description="TonB C-terminal" evidence="12">
    <location>
        <begin position="314"/>
        <end position="410"/>
    </location>
</feature>
<dbReference type="Pfam" id="PF07715">
    <property type="entry name" value="Plug"/>
    <property type="match status" value="1"/>
</dbReference>
<comment type="similarity">
    <text evidence="2">Belongs to the TonB family.</text>
</comment>
<dbReference type="Proteomes" id="UP000600214">
    <property type="component" value="Unassembled WGS sequence"/>
</dbReference>
<protein>
    <submittedName>
        <fullName evidence="13">Cell envelope biogenesis protein TonB</fullName>
    </submittedName>
</protein>
<evidence type="ECO:0000256" key="10">
    <source>
        <dbReference type="PROSITE-ProRule" id="PRU01360"/>
    </source>
</evidence>
<evidence type="ECO:0000256" key="11">
    <source>
        <dbReference type="SAM" id="Phobius"/>
    </source>
</evidence>
<proteinExistence type="inferred from homology"/>
<reference evidence="14" key="1">
    <citation type="journal article" date="2019" name="Int. J. Syst. Evol. Microbiol.">
        <title>The Global Catalogue of Microorganisms (GCM) 10K type strain sequencing project: providing services to taxonomists for standard genome sequencing and annotation.</title>
        <authorList>
            <consortium name="The Broad Institute Genomics Platform"/>
            <consortium name="The Broad Institute Genome Sequencing Center for Infectious Disease"/>
            <person name="Wu L."/>
            <person name="Ma J."/>
        </authorList>
    </citation>
    <scope>NUCLEOTIDE SEQUENCE [LARGE SCALE GENOMIC DNA]</scope>
    <source>
        <strain evidence="14">CGMCC 1.15288</strain>
    </source>
</reference>
<comment type="subcellular location">
    <subcellularLocation>
        <location evidence="1">Cell inner membrane</location>
        <topology evidence="1">Single-pass membrane protein</topology>
        <orientation evidence="1">Periplasmic side</orientation>
    </subcellularLocation>
    <subcellularLocation>
        <location evidence="10">Cell outer membrane</location>
        <topology evidence="10">Multi-pass membrane protein</topology>
    </subcellularLocation>
</comment>
<keyword evidence="10" id="KW-0998">Cell outer membrane</keyword>
<evidence type="ECO:0000313" key="13">
    <source>
        <dbReference type="EMBL" id="GGH50881.1"/>
    </source>
</evidence>
<comment type="similarity">
    <text evidence="10">Belongs to the TonB-dependent receptor family.</text>
</comment>
<dbReference type="Pfam" id="PF03544">
    <property type="entry name" value="TonB_C"/>
    <property type="match status" value="1"/>
</dbReference>
<keyword evidence="8 11" id="KW-1133">Transmembrane helix</keyword>
<dbReference type="Gene3D" id="3.30.1150.10">
    <property type="match status" value="1"/>
</dbReference>
<organism evidence="13 14">
    <name type="scientific">Dyadobacter endophyticus</name>
    <dbReference type="NCBI Taxonomy" id="1749036"/>
    <lineage>
        <taxon>Bacteria</taxon>
        <taxon>Pseudomonadati</taxon>
        <taxon>Bacteroidota</taxon>
        <taxon>Cytophagia</taxon>
        <taxon>Cytophagales</taxon>
        <taxon>Spirosomataceae</taxon>
        <taxon>Dyadobacter</taxon>
    </lineage>
</organism>
<dbReference type="InterPro" id="IPR039426">
    <property type="entry name" value="TonB-dep_rcpt-like"/>
</dbReference>
<keyword evidence="5" id="KW-0997">Cell inner membrane</keyword>
<dbReference type="InterPro" id="IPR037066">
    <property type="entry name" value="Plug_dom_sf"/>
</dbReference>
<feature type="transmembrane region" description="Helical" evidence="11">
    <location>
        <begin position="36"/>
        <end position="56"/>
    </location>
</feature>
<evidence type="ECO:0000256" key="8">
    <source>
        <dbReference type="ARBA" id="ARBA00022989"/>
    </source>
</evidence>
<dbReference type="PROSITE" id="PS52015">
    <property type="entry name" value="TONB_CTD"/>
    <property type="match status" value="1"/>
</dbReference>
<dbReference type="Gene3D" id="2.170.130.10">
    <property type="entry name" value="TonB-dependent receptor, plug domain"/>
    <property type="match status" value="1"/>
</dbReference>
<evidence type="ECO:0000256" key="2">
    <source>
        <dbReference type="ARBA" id="ARBA00006555"/>
    </source>
</evidence>
<dbReference type="SUPFAM" id="SSF56935">
    <property type="entry name" value="Porins"/>
    <property type="match status" value="1"/>
</dbReference>